<evidence type="ECO:0000256" key="17">
    <source>
        <dbReference type="PROSITE-ProRule" id="PRU10141"/>
    </source>
</evidence>
<dbReference type="PANTHER" id="PTHR45646">
    <property type="entry name" value="SERINE/THREONINE-PROTEIN KINASE DOA-RELATED"/>
    <property type="match status" value="1"/>
</dbReference>
<keyword evidence="21" id="KW-1185">Reference proteome</keyword>
<evidence type="ECO:0000256" key="2">
    <source>
        <dbReference type="ARBA" id="ARBA00004574"/>
    </source>
</evidence>
<reference evidence="20" key="1">
    <citation type="submission" date="2021-01" db="EMBL/GenBank/DDBJ databases">
        <authorList>
            <consortium name="Aspergillus puulaauensis MK2 genome sequencing consortium"/>
            <person name="Kazuki M."/>
            <person name="Futagami T."/>
        </authorList>
    </citation>
    <scope>NUCLEOTIDE SEQUENCE</scope>
    <source>
        <strain evidence="20">MK2</strain>
    </source>
</reference>
<dbReference type="EC" id="2.7.11.1" evidence="4"/>
<feature type="region of interest" description="Disordered" evidence="18">
    <location>
        <begin position="1"/>
        <end position="25"/>
    </location>
</feature>
<comment type="function">
    <text evidence="1">Component of the EKC/KEOPS complex that is required for the formation of a threonylcarbamoyl group on adenosine at position 37 (t(6)A37) in tRNAs that read codons beginning with adenine. The complex is probably involved in the transfer of the threonylcarbamoyl moiety of threonylcarbamoyl-AMP (TC-AMP) to the N6 group of A37. BUD32 has ATPase activity in the context of the EKC/KEOPS complex and likely plays a supporting role to the catalytic subunit KAE1. The EKC/KEOPS complex also promotes both telomere uncapping and telomere elongation. The complex is required for efficient recruitment of transcriptional coactivators.</text>
</comment>
<comment type="subcellular location">
    <subcellularLocation>
        <location evidence="2">Chromosome</location>
        <location evidence="2">Telomere</location>
    </subcellularLocation>
</comment>
<dbReference type="KEGG" id="apuu:APUU_61394A"/>
<dbReference type="GO" id="GO:0004674">
    <property type="term" value="F:protein serine/threonine kinase activity"/>
    <property type="evidence" value="ECO:0007669"/>
    <property type="project" value="UniProtKB-KW"/>
</dbReference>
<evidence type="ECO:0000313" key="21">
    <source>
        <dbReference type="Proteomes" id="UP000654913"/>
    </source>
</evidence>
<dbReference type="InterPro" id="IPR000719">
    <property type="entry name" value="Prot_kinase_dom"/>
</dbReference>
<dbReference type="Gene3D" id="1.10.510.10">
    <property type="entry name" value="Transferase(Phosphotransferase) domain 1"/>
    <property type="match status" value="1"/>
</dbReference>
<gene>
    <name evidence="20" type="ORF">APUU_61394A</name>
</gene>
<dbReference type="InterPro" id="IPR011009">
    <property type="entry name" value="Kinase-like_dom_sf"/>
</dbReference>
<evidence type="ECO:0000256" key="15">
    <source>
        <dbReference type="ARBA" id="ARBA00047899"/>
    </source>
</evidence>
<dbReference type="GO" id="GO:0005634">
    <property type="term" value="C:nucleus"/>
    <property type="evidence" value="ECO:0007669"/>
    <property type="project" value="TreeGrafter"/>
</dbReference>
<feature type="domain" description="Protein kinase" evidence="19">
    <location>
        <begin position="63"/>
        <end position="429"/>
    </location>
</feature>
<keyword evidence="7" id="KW-0723">Serine/threonine-protein kinase</keyword>
<keyword evidence="11 17" id="KW-0067">ATP-binding</keyword>
<dbReference type="RefSeq" id="XP_041560532.1">
    <property type="nucleotide sequence ID" value="XM_041694731.1"/>
</dbReference>
<accession>A0A7R8ARD3</accession>
<keyword evidence="8" id="KW-0808">Transferase</keyword>
<reference evidence="20" key="2">
    <citation type="submission" date="2021-02" db="EMBL/GenBank/DDBJ databases">
        <title>Aspergillus puulaauensis MK2 genome sequence.</title>
        <authorList>
            <person name="Futagami T."/>
            <person name="Mori K."/>
            <person name="Kadooka C."/>
            <person name="Tanaka T."/>
        </authorList>
    </citation>
    <scope>NUCLEOTIDE SEQUENCE</scope>
    <source>
        <strain evidence="20">MK2</strain>
    </source>
</reference>
<evidence type="ECO:0000256" key="6">
    <source>
        <dbReference type="ARBA" id="ARBA00019973"/>
    </source>
</evidence>
<name>A0A7R8ARD3_9EURO</name>
<evidence type="ECO:0000256" key="13">
    <source>
        <dbReference type="ARBA" id="ARBA00030980"/>
    </source>
</evidence>
<evidence type="ECO:0000256" key="12">
    <source>
        <dbReference type="ARBA" id="ARBA00022895"/>
    </source>
</evidence>
<evidence type="ECO:0000256" key="10">
    <source>
        <dbReference type="ARBA" id="ARBA00022777"/>
    </source>
</evidence>
<evidence type="ECO:0000313" key="20">
    <source>
        <dbReference type="EMBL" id="BCS28346.1"/>
    </source>
</evidence>
<evidence type="ECO:0000256" key="1">
    <source>
        <dbReference type="ARBA" id="ARBA00003747"/>
    </source>
</evidence>
<dbReference type="Proteomes" id="UP000654913">
    <property type="component" value="Chromosome 6"/>
</dbReference>
<organism evidence="20 21">
    <name type="scientific">Aspergillus puulaauensis</name>
    <dbReference type="NCBI Taxonomy" id="1220207"/>
    <lineage>
        <taxon>Eukaryota</taxon>
        <taxon>Fungi</taxon>
        <taxon>Dikarya</taxon>
        <taxon>Ascomycota</taxon>
        <taxon>Pezizomycotina</taxon>
        <taxon>Eurotiomycetes</taxon>
        <taxon>Eurotiomycetidae</taxon>
        <taxon>Eurotiales</taxon>
        <taxon>Aspergillaceae</taxon>
        <taxon>Aspergillus</taxon>
    </lineage>
</organism>
<dbReference type="AlphaFoldDB" id="A0A7R8ARD3"/>
<dbReference type="SMART" id="SM00220">
    <property type="entry name" value="S_TKc"/>
    <property type="match status" value="1"/>
</dbReference>
<feature type="binding site" evidence="17">
    <location>
        <position position="94"/>
    </location>
    <ligand>
        <name>ATP</name>
        <dbReference type="ChEBI" id="CHEBI:30616"/>
    </ligand>
</feature>
<evidence type="ECO:0000256" key="9">
    <source>
        <dbReference type="ARBA" id="ARBA00022741"/>
    </source>
</evidence>
<evidence type="ECO:0000256" key="18">
    <source>
        <dbReference type="SAM" id="MobiDB-lite"/>
    </source>
</evidence>
<evidence type="ECO:0000259" key="19">
    <source>
        <dbReference type="PROSITE" id="PS50011"/>
    </source>
</evidence>
<dbReference type="Pfam" id="PF00069">
    <property type="entry name" value="Pkinase"/>
    <property type="match status" value="1"/>
</dbReference>
<sequence length="436" mass="48688">MSSHEPEPYSPSPEPLSEDEMDFEDNGLRFDGIPQGLEKICDYAEGGHHPVSLNDRLGDHRQFQVIHKLGSGGYASVLLCRVLDANPSQYIALKILMADSSGADCPERTILQFQELVQDEPTVAKYFSLPLHQFQIDGPNGTHLCFVYPLAGPAICPNHTRTDDPTEMLRGVSCQVAEAMAIIHRFGFCHGDFRPANILFRTHDINGLTEDELMQYLGDPRITKVVTASGEASADQRAPPYLVYPVLWPSGNSSLVSNQISVIDFGEAFTMTDPPEDLGIPLDFAAPETLCGDQPGPTSDIWALACTLFEIRTGSRLFSLVDHSEDTYIPLVIETLGQFPDEWWSKCLDCMEYPPDEPFKPTGNPDSNIRSKLKRPVFHLPVEAGSTIHKRVFIREEEQELFADLLESMFQYDVAKRPSAEEVLQHPWFSFISRGS</sequence>
<evidence type="ECO:0000256" key="8">
    <source>
        <dbReference type="ARBA" id="ARBA00022679"/>
    </source>
</evidence>
<evidence type="ECO:0000256" key="11">
    <source>
        <dbReference type="ARBA" id="ARBA00022840"/>
    </source>
</evidence>
<evidence type="ECO:0000256" key="7">
    <source>
        <dbReference type="ARBA" id="ARBA00022527"/>
    </source>
</evidence>
<proteinExistence type="predicted"/>
<dbReference type="GO" id="GO:0005524">
    <property type="term" value="F:ATP binding"/>
    <property type="evidence" value="ECO:0007669"/>
    <property type="project" value="UniProtKB-UniRule"/>
</dbReference>
<keyword evidence="9 17" id="KW-0547">Nucleotide-binding</keyword>
<evidence type="ECO:0000256" key="14">
    <source>
        <dbReference type="ARBA" id="ARBA00033194"/>
    </source>
</evidence>
<keyword evidence="12" id="KW-0158">Chromosome</keyword>
<comment type="catalytic activity">
    <reaction evidence="15">
        <text>L-threonyl-[protein] + ATP = O-phospho-L-threonyl-[protein] + ADP + H(+)</text>
        <dbReference type="Rhea" id="RHEA:46608"/>
        <dbReference type="Rhea" id="RHEA-COMP:11060"/>
        <dbReference type="Rhea" id="RHEA-COMP:11605"/>
        <dbReference type="ChEBI" id="CHEBI:15378"/>
        <dbReference type="ChEBI" id="CHEBI:30013"/>
        <dbReference type="ChEBI" id="CHEBI:30616"/>
        <dbReference type="ChEBI" id="CHEBI:61977"/>
        <dbReference type="ChEBI" id="CHEBI:456216"/>
        <dbReference type="EC" id="2.7.11.1"/>
    </reaction>
</comment>
<dbReference type="EMBL" id="AP024448">
    <property type="protein sequence ID" value="BCS28346.1"/>
    <property type="molecule type" value="Genomic_DNA"/>
</dbReference>
<keyword evidence="10" id="KW-0418">Kinase</keyword>
<evidence type="ECO:0000256" key="4">
    <source>
        <dbReference type="ARBA" id="ARBA00012513"/>
    </source>
</evidence>
<keyword evidence="12" id="KW-0779">Telomere</keyword>
<dbReference type="GO" id="GO:0000781">
    <property type="term" value="C:chromosome, telomeric region"/>
    <property type="evidence" value="ECO:0007669"/>
    <property type="project" value="UniProtKB-SubCell"/>
</dbReference>
<dbReference type="GeneID" id="64978343"/>
<dbReference type="PROSITE" id="PS00109">
    <property type="entry name" value="PROTEIN_KINASE_TYR"/>
    <property type="match status" value="1"/>
</dbReference>
<feature type="compositionally biased region" description="Acidic residues" evidence="18">
    <location>
        <begin position="16"/>
        <end position="25"/>
    </location>
</feature>
<dbReference type="PROSITE" id="PS00107">
    <property type="entry name" value="PROTEIN_KINASE_ATP"/>
    <property type="match status" value="1"/>
</dbReference>
<evidence type="ECO:0000256" key="5">
    <source>
        <dbReference type="ARBA" id="ARBA00013948"/>
    </source>
</evidence>
<evidence type="ECO:0000256" key="16">
    <source>
        <dbReference type="ARBA" id="ARBA00048679"/>
    </source>
</evidence>
<dbReference type="SUPFAM" id="SSF56112">
    <property type="entry name" value="Protein kinase-like (PK-like)"/>
    <property type="match status" value="1"/>
</dbReference>
<comment type="subunit">
    <text evidence="3">Component of the EKC/KEOPS complex composed of at least BUD32, CGI121, GON7, KAE1 and PCC1; the whole complex dimerizes.</text>
</comment>
<dbReference type="InterPro" id="IPR051175">
    <property type="entry name" value="CLK_kinases"/>
</dbReference>
<dbReference type="Gene3D" id="3.30.200.20">
    <property type="entry name" value="Phosphorylase Kinase, domain 1"/>
    <property type="match status" value="1"/>
</dbReference>
<comment type="catalytic activity">
    <reaction evidence="16">
        <text>L-seryl-[protein] + ATP = O-phospho-L-seryl-[protein] + ADP + H(+)</text>
        <dbReference type="Rhea" id="RHEA:17989"/>
        <dbReference type="Rhea" id="RHEA-COMP:9863"/>
        <dbReference type="Rhea" id="RHEA-COMP:11604"/>
        <dbReference type="ChEBI" id="CHEBI:15378"/>
        <dbReference type="ChEBI" id="CHEBI:29999"/>
        <dbReference type="ChEBI" id="CHEBI:30616"/>
        <dbReference type="ChEBI" id="CHEBI:83421"/>
        <dbReference type="ChEBI" id="CHEBI:456216"/>
        <dbReference type="EC" id="2.7.11.1"/>
    </reaction>
</comment>
<dbReference type="PANTHER" id="PTHR45646:SF11">
    <property type="entry name" value="SERINE_THREONINE-PROTEIN KINASE DOA"/>
    <property type="match status" value="1"/>
</dbReference>
<dbReference type="InterPro" id="IPR008266">
    <property type="entry name" value="Tyr_kinase_AS"/>
</dbReference>
<dbReference type="InterPro" id="IPR017441">
    <property type="entry name" value="Protein_kinase_ATP_BS"/>
</dbReference>
<evidence type="ECO:0000256" key="3">
    <source>
        <dbReference type="ARBA" id="ARBA00011534"/>
    </source>
</evidence>
<dbReference type="PROSITE" id="PS50011">
    <property type="entry name" value="PROTEIN_KINASE_DOM"/>
    <property type="match status" value="1"/>
</dbReference>
<dbReference type="GO" id="GO:0043484">
    <property type="term" value="P:regulation of RNA splicing"/>
    <property type="evidence" value="ECO:0007669"/>
    <property type="project" value="TreeGrafter"/>
</dbReference>
<protein>
    <recommendedName>
        <fullName evidence="6">EKC/KEOPS complex subunit BUD32</fullName>
        <ecNumber evidence="4">2.7.11.1</ecNumber>
    </recommendedName>
    <alternativeName>
        <fullName evidence="13 14">Atypical Serine/threonine protein kinase BUD32</fullName>
    </alternativeName>
    <alternativeName>
        <fullName evidence="5">EKC/KEOPS complex subunit bud32</fullName>
    </alternativeName>
</protein>
<dbReference type="OrthoDB" id="5979581at2759"/>